<keyword evidence="2" id="KW-0805">Transcription regulation</keyword>
<feature type="region of interest" description="Disordered" evidence="6">
    <location>
        <begin position="198"/>
        <end position="240"/>
    </location>
</feature>
<dbReference type="CDD" id="cd00018">
    <property type="entry name" value="AP2"/>
    <property type="match status" value="1"/>
</dbReference>
<protein>
    <recommendedName>
        <fullName evidence="7">AP2/ERF domain-containing protein</fullName>
    </recommendedName>
</protein>
<proteinExistence type="predicted"/>
<dbReference type="InterPro" id="IPR036955">
    <property type="entry name" value="AP2/ERF_dom_sf"/>
</dbReference>
<feature type="domain" description="AP2/ERF" evidence="7">
    <location>
        <begin position="749"/>
        <end position="807"/>
    </location>
</feature>
<keyword evidence="5" id="KW-0539">Nucleus</keyword>
<dbReference type="Gene3D" id="3.30.730.10">
    <property type="entry name" value="AP2/ERF domain"/>
    <property type="match status" value="2"/>
</dbReference>
<evidence type="ECO:0000313" key="9">
    <source>
        <dbReference type="Proteomes" id="UP001165080"/>
    </source>
</evidence>
<dbReference type="InterPro" id="IPR016177">
    <property type="entry name" value="DNA-bd_dom_sf"/>
</dbReference>
<feature type="compositionally biased region" description="Low complexity" evidence="6">
    <location>
        <begin position="339"/>
        <end position="352"/>
    </location>
</feature>
<evidence type="ECO:0000256" key="1">
    <source>
        <dbReference type="ARBA" id="ARBA00004123"/>
    </source>
</evidence>
<feature type="region of interest" description="Disordered" evidence="6">
    <location>
        <begin position="938"/>
        <end position="1073"/>
    </location>
</feature>
<dbReference type="PROSITE" id="PS51032">
    <property type="entry name" value="AP2_ERF"/>
    <property type="match status" value="2"/>
</dbReference>
<feature type="compositionally biased region" description="Low complexity" evidence="6">
    <location>
        <begin position="225"/>
        <end position="240"/>
    </location>
</feature>
<accession>A0A9W6BC23</accession>
<evidence type="ECO:0000313" key="8">
    <source>
        <dbReference type="EMBL" id="GLC49278.1"/>
    </source>
</evidence>
<keyword evidence="3" id="KW-0238">DNA-binding</keyword>
<feature type="compositionally biased region" description="Gly residues" evidence="6">
    <location>
        <begin position="1012"/>
        <end position="1024"/>
    </location>
</feature>
<dbReference type="EMBL" id="BRXU01000002">
    <property type="protein sequence ID" value="GLC49278.1"/>
    <property type="molecule type" value="Genomic_DNA"/>
</dbReference>
<comment type="caution">
    <text evidence="8">The sequence shown here is derived from an EMBL/GenBank/DDBJ whole genome shotgun (WGS) entry which is preliminary data.</text>
</comment>
<dbReference type="AlphaFoldDB" id="A0A9W6BC23"/>
<sequence>MRIATEASVMSVPQAAAAAAAAAATAATVDYQARAAVTAAAVTRRLHGGEAYASSGGSSSSTPPHPTTAMPTAAPAAQTAIATAAAAAMPPPPPPPYPGSLMSQTTAAYPVVALRRGLAVDAFAAATAASTPSSGDFGGDGAAGAHAAAAAAATAAAAGGLRQRIMSLESGSQGAFRRSDGPPAGGWAAGGSVAALHRGASAPPLGRPLGPGTNQSSHHHPYNRPHQQPQQLQPAARAQQEPSIIDMDALNVPMGPGHMQMVYAGGIDGGGNGRCGNDGHGLTDHFGVFCEGGAAAGNGGAGSGGGGTAAAAGYGGGIVGAPAPAAKRLKVSLAGGPGATTATTGPGTPTTPFHQGGQKGTSYMPYMAADPVGLPAGFVPNPFVPGRDGGAWGNGNTSNVTMTPHYGRPGVVVPTDVFGGVPQAGIFGSGAIVGSQGPYGNQFASPQLRPPPFYLQGGGERAMGPKVPPVSGMGDMGGMAGMGGFRLPLDIRTAAVQCSGVAGFPQAGGGSDNPHTSAHADASHLLGGCGGFPATIAPAFVPASEIAAAARRKRRQLMAAKRVEAAIAASAKRAAKRAANHAAKPAAKRAAKHGAKPAVNAAGAASAAAAGAASAAAAGAVSNADDDTEPNPNQRVKTSGSSLYKGVVWHCRNHRWEAHIWDSSVRYSKTSKRRRKRGKQVYLGMYGTELEAARAYDMAAIVFLGPRAKTNFPLVEYRHDIEKLTSLGRDGVVRMLRNGSSGFSRGTSKYRGVSRHHKPGCWEACIGKVGGSGYLYLGTFEVEAAAAMAYDYAAIHRRGERAITNFDPCTYRDVDTGRMRPLQQLPPAVQAGLAPSCLTKLNADDDQAGSGGDGDDDDDDDDDEEEQDEQEVEEDLEGQSGGGAGGEDGQQGPGRVSGRRRPRLPLPPPELWSLEVSQPSEKELQLLLKRLLKATLMGDGNPSSSGGGSPGGSGGGNGSPGGSGGGSPGGSGGGSPGGSGGGSPGGSGGGSPGGSGGGSPGGSDSGGEHPICGGGGDRPIGSGGAHPSAHPSGGSPGGSDGGTPGGSGGGSPGGSGGGSPGGSPGGSGGGQDMTEAEWQQRGVAVATGGGFSGGLSRGAAAAAAANDGGGMTRLARMSSKGATSEYGEVQQLEPHGSAATMIAPAGAQLVHTAAASPSSMLLYHAHLWW</sequence>
<feature type="compositionally biased region" description="Gly residues" evidence="6">
    <location>
        <begin position="1034"/>
        <end position="1071"/>
    </location>
</feature>
<evidence type="ECO:0000256" key="6">
    <source>
        <dbReference type="SAM" id="MobiDB-lite"/>
    </source>
</evidence>
<dbReference type="Pfam" id="PF00847">
    <property type="entry name" value="AP2"/>
    <property type="match status" value="1"/>
</dbReference>
<dbReference type="SUPFAM" id="SSF54171">
    <property type="entry name" value="DNA-binding domain"/>
    <property type="match status" value="2"/>
</dbReference>
<gene>
    <name evidence="8" type="primary">PLEST004270</name>
    <name evidence="8" type="ORF">PLESTB_000201700</name>
</gene>
<organism evidence="8 9">
    <name type="scientific">Pleodorina starrii</name>
    <dbReference type="NCBI Taxonomy" id="330485"/>
    <lineage>
        <taxon>Eukaryota</taxon>
        <taxon>Viridiplantae</taxon>
        <taxon>Chlorophyta</taxon>
        <taxon>core chlorophytes</taxon>
        <taxon>Chlorophyceae</taxon>
        <taxon>CS clade</taxon>
        <taxon>Chlamydomonadales</taxon>
        <taxon>Volvocaceae</taxon>
        <taxon>Pleodorina</taxon>
    </lineage>
</organism>
<reference evidence="8 9" key="1">
    <citation type="journal article" date="2023" name="Commun. Biol.">
        <title>Reorganization of the ancestral sex-determining regions during the evolution of trioecy in Pleodorina starrii.</title>
        <authorList>
            <person name="Takahashi K."/>
            <person name="Suzuki S."/>
            <person name="Kawai-Toyooka H."/>
            <person name="Yamamoto K."/>
            <person name="Hamaji T."/>
            <person name="Ootsuki R."/>
            <person name="Yamaguchi H."/>
            <person name="Kawachi M."/>
            <person name="Higashiyama T."/>
            <person name="Nozaki H."/>
        </authorList>
    </citation>
    <scope>NUCLEOTIDE SEQUENCE [LARGE SCALE GENOMIC DNA]</scope>
    <source>
        <strain evidence="8 9">NIES-4479</strain>
    </source>
</reference>
<keyword evidence="4" id="KW-0804">Transcription</keyword>
<dbReference type="GO" id="GO:0003677">
    <property type="term" value="F:DNA binding"/>
    <property type="evidence" value="ECO:0007669"/>
    <property type="project" value="UniProtKB-KW"/>
</dbReference>
<name>A0A9W6BC23_9CHLO</name>
<evidence type="ECO:0000256" key="4">
    <source>
        <dbReference type="ARBA" id="ARBA00023163"/>
    </source>
</evidence>
<feature type="region of interest" description="Disordered" evidence="6">
    <location>
        <begin position="51"/>
        <end position="76"/>
    </location>
</feature>
<dbReference type="PANTHER" id="PTHR32467:SF90">
    <property type="entry name" value="AP2-LIKE ETHYLENE-RESPONSIVE TRANSCRIPTION FACTOR AIL1"/>
    <property type="match status" value="1"/>
</dbReference>
<feature type="region of interest" description="Disordered" evidence="6">
    <location>
        <begin position="337"/>
        <end position="357"/>
    </location>
</feature>
<dbReference type="GO" id="GO:0005634">
    <property type="term" value="C:nucleus"/>
    <property type="evidence" value="ECO:0007669"/>
    <property type="project" value="UniProtKB-SubCell"/>
</dbReference>
<feature type="domain" description="AP2/ERF" evidence="7">
    <location>
        <begin position="643"/>
        <end position="713"/>
    </location>
</feature>
<evidence type="ECO:0000256" key="3">
    <source>
        <dbReference type="ARBA" id="ARBA00023125"/>
    </source>
</evidence>
<feature type="region of interest" description="Disordered" evidence="6">
    <location>
        <begin position="841"/>
        <end position="917"/>
    </location>
</feature>
<feature type="compositionally biased region" description="Gly residues" evidence="6">
    <location>
        <begin position="879"/>
        <end position="892"/>
    </location>
</feature>
<feature type="region of interest" description="Disordered" evidence="6">
    <location>
        <begin position="171"/>
        <end position="190"/>
    </location>
</feature>
<dbReference type="InterPro" id="IPR001471">
    <property type="entry name" value="AP2/ERF_dom"/>
</dbReference>
<keyword evidence="9" id="KW-1185">Reference proteome</keyword>
<evidence type="ECO:0000256" key="2">
    <source>
        <dbReference type="ARBA" id="ARBA00023015"/>
    </source>
</evidence>
<dbReference type="Proteomes" id="UP001165080">
    <property type="component" value="Unassembled WGS sequence"/>
</dbReference>
<dbReference type="PANTHER" id="PTHR32467">
    <property type="entry name" value="AP2-LIKE ETHYLENE-RESPONSIVE TRANSCRIPTION FACTOR"/>
    <property type="match status" value="1"/>
</dbReference>
<dbReference type="SMART" id="SM00380">
    <property type="entry name" value="AP2"/>
    <property type="match status" value="2"/>
</dbReference>
<evidence type="ECO:0000259" key="7">
    <source>
        <dbReference type="PROSITE" id="PS51032"/>
    </source>
</evidence>
<dbReference type="GO" id="GO:0003700">
    <property type="term" value="F:DNA-binding transcription factor activity"/>
    <property type="evidence" value="ECO:0007669"/>
    <property type="project" value="InterPro"/>
</dbReference>
<feature type="compositionally biased region" description="Acidic residues" evidence="6">
    <location>
        <begin position="853"/>
        <end position="877"/>
    </location>
</feature>
<feature type="compositionally biased region" description="Gly residues" evidence="6">
    <location>
        <begin position="945"/>
        <end position="1005"/>
    </location>
</feature>
<evidence type="ECO:0000256" key="5">
    <source>
        <dbReference type="ARBA" id="ARBA00023242"/>
    </source>
</evidence>
<comment type="subcellular location">
    <subcellularLocation>
        <location evidence="1">Nucleus</location>
    </subcellularLocation>
</comment>